<evidence type="ECO:0000313" key="2">
    <source>
        <dbReference type="Proteomes" id="UP000193411"/>
    </source>
</evidence>
<name>A0A1Y2HX65_9FUNG</name>
<dbReference type="EMBL" id="MCFL01000009">
    <property type="protein sequence ID" value="ORZ38341.1"/>
    <property type="molecule type" value="Genomic_DNA"/>
</dbReference>
<evidence type="ECO:0000313" key="1">
    <source>
        <dbReference type="EMBL" id="ORZ38341.1"/>
    </source>
</evidence>
<sequence length="841" mass="94072">MATIPVSLDPMQIAHISQNTPSLPLQFSRVGQTSAMHNPHPGLSAATADLLATELLHLTIALARPRAIIPKTCSQIAQLARATGSLSVQIAWRNCLLLGGSARRPSDRWGRIQYNMAGPNLSRFLQGLLRPKRKGWQCATATAPSHPLVDPVFTPLFFDFLLAPTGPLSKKSYPNPNRRPQSLSMYLLERMDLYMFDLALREDGTISPDSAQWWGLSETLLLAMYFLRSGQLDRLSTILDFLVTRGIFDVDGETAPLTTWRCFLIDNRPEWQTFFADFYESVETFAQETPISFTLFLCVIALFDWSVPALEIILSHSKSTTASAVPTFAASRDMLVQDAMFYFLPYCRDATRITSMVAWFDSAGAQVRLDRFPMTSSKACRSVFTDLMEKVDLPLVTSDTDRSTLCWEAMRYALENPKDLAYVLDLVKKHELLLDAALAMVLGQAFASPQRFPKFVKVIEGSFQGSRKAVLSIYHCAIQQQLGLDHGLQTAFALYGRFTALGGNMLDFLVPQSLHWNPSAIATLFRVQAFQIPWSKPATLVHILNKALDSSNFASHPALKRACIAPTWLRNLCALLRAVFGACLGRCKKQSESLPLWLKQMSHAQLALLLACHLLHHSHRTQVPNAKSLRLPSVDRALNVLLQAWNMSHASSAHPDQRSAAETGSSRPPLSSVLPDWLTRALMLVIHNMRTHYHQVSFRIKIVYNRITDSLIEIDHDLVLATICAASNIDLAPHSDTTPRIFSRYFVADDHALLKKGIALVKLAVLGESAKWWFAPSDRTYEPPSLAHVTKLVMDNSGIKLDLVKGMSDVDRDRVIALGYRWMWVSAQLDFAYAMFHLSQI</sequence>
<protein>
    <submittedName>
        <fullName evidence="1">Uncharacterized protein</fullName>
    </submittedName>
</protein>
<dbReference type="AlphaFoldDB" id="A0A1Y2HX65"/>
<reference evidence="1 2" key="1">
    <citation type="submission" date="2016-07" db="EMBL/GenBank/DDBJ databases">
        <title>Pervasive Adenine N6-methylation of Active Genes in Fungi.</title>
        <authorList>
            <consortium name="DOE Joint Genome Institute"/>
            <person name="Mondo S.J."/>
            <person name="Dannebaum R.O."/>
            <person name="Kuo R.C."/>
            <person name="Labutti K."/>
            <person name="Haridas S."/>
            <person name="Kuo A."/>
            <person name="Salamov A."/>
            <person name="Ahrendt S.R."/>
            <person name="Lipzen A."/>
            <person name="Sullivan W."/>
            <person name="Andreopoulos W.B."/>
            <person name="Clum A."/>
            <person name="Lindquist E."/>
            <person name="Daum C."/>
            <person name="Ramamoorthy G.K."/>
            <person name="Gryganskyi A."/>
            <person name="Culley D."/>
            <person name="Magnuson J.K."/>
            <person name="James T.Y."/>
            <person name="O'Malley M.A."/>
            <person name="Stajich J.E."/>
            <person name="Spatafora J.W."/>
            <person name="Visel A."/>
            <person name="Grigoriev I.V."/>
        </authorList>
    </citation>
    <scope>NUCLEOTIDE SEQUENCE [LARGE SCALE GENOMIC DNA]</scope>
    <source>
        <strain evidence="1 2">PL171</strain>
    </source>
</reference>
<proteinExistence type="predicted"/>
<comment type="caution">
    <text evidence="1">The sequence shown here is derived from an EMBL/GenBank/DDBJ whole genome shotgun (WGS) entry which is preliminary data.</text>
</comment>
<keyword evidence="2" id="KW-1185">Reference proteome</keyword>
<gene>
    <name evidence="1" type="ORF">BCR44DRAFT_69741</name>
</gene>
<dbReference type="Proteomes" id="UP000193411">
    <property type="component" value="Unassembled WGS sequence"/>
</dbReference>
<accession>A0A1Y2HX65</accession>
<organism evidence="1 2">
    <name type="scientific">Catenaria anguillulae PL171</name>
    <dbReference type="NCBI Taxonomy" id="765915"/>
    <lineage>
        <taxon>Eukaryota</taxon>
        <taxon>Fungi</taxon>
        <taxon>Fungi incertae sedis</taxon>
        <taxon>Blastocladiomycota</taxon>
        <taxon>Blastocladiomycetes</taxon>
        <taxon>Blastocladiales</taxon>
        <taxon>Catenariaceae</taxon>
        <taxon>Catenaria</taxon>
    </lineage>
</organism>